<organism evidence="1 2">
    <name type="scientific">Elaeophora elaphi</name>
    <dbReference type="NCBI Taxonomy" id="1147741"/>
    <lineage>
        <taxon>Eukaryota</taxon>
        <taxon>Metazoa</taxon>
        <taxon>Ecdysozoa</taxon>
        <taxon>Nematoda</taxon>
        <taxon>Chromadorea</taxon>
        <taxon>Rhabditida</taxon>
        <taxon>Spirurina</taxon>
        <taxon>Spiruromorpha</taxon>
        <taxon>Filarioidea</taxon>
        <taxon>Onchocercidae</taxon>
        <taxon>Elaeophora</taxon>
    </lineage>
</organism>
<accession>A0A0R3RN57</accession>
<keyword evidence="1" id="KW-1185">Reference proteome</keyword>
<evidence type="ECO:0000313" key="1">
    <source>
        <dbReference type="Proteomes" id="UP000050640"/>
    </source>
</evidence>
<name>A0A0R3RN57_9BILA</name>
<proteinExistence type="predicted"/>
<dbReference type="WBParaSite" id="EEL_0000291701-mRNA-1">
    <property type="protein sequence ID" value="EEL_0000291701-mRNA-1"/>
    <property type="gene ID" value="EEL_0000291701"/>
</dbReference>
<reference evidence="2" key="1">
    <citation type="submission" date="2017-02" db="UniProtKB">
        <authorList>
            <consortium name="WormBaseParasite"/>
        </authorList>
    </citation>
    <scope>IDENTIFICATION</scope>
</reference>
<protein>
    <submittedName>
        <fullName evidence="2">Ovule protein</fullName>
    </submittedName>
</protein>
<evidence type="ECO:0000313" key="2">
    <source>
        <dbReference type="WBParaSite" id="EEL_0000291701-mRNA-1"/>
    </source>
</evidence>
<dbReference type="Proteomes" id="UP000050640">
    <property type="component" value="Unplaced"/>
</dbReference>
<dbReference type="AlphaFoldDB" id="A0A0R3RN57"/>
<sequence>RERKQNFLTFIYLASILSINNNIRKILATNSKLLSSLLISGPRYHSAGHCNPSLPVSSDSSNWCDSASFQNQASLELLLGSSHSPSQLPSPLEEDCQQLLTIGQHSNDSTPTKKKKKHFKGLEEIYRLNVL</sequence>